<dbReference type="PRINTS" id="PR00111">
    <property type="entry name" value="ABHYDROLASE"/>
</dbReference>
<dbReference type="Gene3D" id="3.40.50.1820">
    <property type="entry name" value="alpha/beta hydrolase"/>
    <property type="match status" value="1"/>
</dbReference>
<dbReference type="Pfam" id="PF00561">
    <property type="entry name" value="Abhydrolase_1"/>
    <property type="match status" value="1"/>
</dbReference>
<reference evidence="2 3" key="1">
    <citation type="submission" date="2017-09" db="EMBL/GenBank/DDBJ databases">
        <title>Large-scale bioinformatics analysis of Bacillus genomes uncovers conserved roles of natural products in bacterial physiology.</title>
        <authorList>
            <consortium name="Agbiome Team Llc"/>
            <person name="Bleich R.M."/>
            <person name="Grubbs K.J."/>
            <person name="Santa Maria K.C."/>
            <person name="Allen S.E."/>
            <person name="Farag S."/>
            <person name="Shank E.A."/>
            <person name="Bowers A."/>
        </authorList>
    </citation>
    <scope>NUCLEOTIDE SEQUENCE [LARGE SCALE GENOMIC DNA]</scope>
    <source>
        <strain evidence="2 3">AFS021349</strain>
    </source>
</reference>
<evidence type="ECO:0000259" key="1">
    <source>
        <dbReference type="Pfam" id="PF00561"/>
    </source>
</evidence>
<name>A0A2A8H8P4_9BACI</name>
<protein>
    <submittedName>
        <fullName evidence="2">2-hydroxy-6-oxo-6-phenylhexa-2,4-dienoate hydrolase</fullName>
    </submittedName>
</protein>
<dbReference type="InterPro" id="IPR029058">
    <property type="entry name" value="AB_hydrolase_fold"/>
</dbReference>
<evidence type="ECO:0000313" key="2">
    <source>
        <dbReference type="EMBL" id="PEP95262.1"/>
    </source>
</evidence>
<feature type="domain" description="AB hydrolase-1" evidence="1">
    <location>
        <begin position="20"/>
        <end position="252"/>
    </location>
</feature>
<dbReference type="GO" id="GO:0016787">
    <property type="term" value="F:hydrolase activity"/>
    <property type="evidence" value="ECO:0007669"/>
    <property type="project" value="UniProtKB-KW"/>
</dbReference>
<keyword evidence="2" id="KW-0378">Hydrolase</keyword>
<proteinExistence type="predicted"/>
<evidence type="ECO:0000313" key="3">
    <source>
        <dbReference type="Proteomes" id="UP000220841"/>
    </source>
</evidence>
<dbReference type="AlphaFoldDB" id="A0A2A8H8P4"/>
<dbReference type="PANTHER" id="PTHR43798:SF6">
    <property type="entry name" value="HYDROLASE, PUTATIVE (AFU_ORTHOLOGUE AFUA_4G13070)-RELATED"/>
    <property type="match status" value="1"/>
</dbReference>
<dbReference type="SUPFAM" id="SSF53474">
    <property type="entry name" value="alpha/beta-Hydrolases"/>
    <property type="match status" value="1"/>
</dbReference>
<organism evidence="2 3">
    <name type="scientific">Bacillus toyonensis</name>
    <dbReference type="NCBI Taxonomy" id="155322"/>
    <lineage>
        <taxon>Bacteria</taxon>
        <taxon>Bacillati</taxon>
        <taxon>Bacillota</taxon>
        <taxon>Bacilli</taxon>
        <taxon>Bacillales</taxon>
        <taxon>Bacillaceae</taxon>
        <taxon>Bacillus</taxon>
        <taxon>Bacillus cereus group</taxon>
    </lineage>
</organism>
<gene>
    <name evidence="2" type="ORF">CN585_26035</name>
</gene>
<comment type="caution">
    <text evidence="2">The sequence shown here is derived from an EMBL/GenBank/DDBJ whole genome shotgun (WGS) entry which is preliminary data.</text>
</comment>
<dbReference type="InterPro" id="IPR000073">
    <property type="entry name" value="AB_hydrolase_1"/>
</dbReference>
<sequence length="278" mass="31496">MICKIKDTEIYYEIIGEGTPVLIIHGCSPDHRLMKTCMERVFQKSVDYQRIYIDLPGMGKSNAPDWINSSDCVLKVLTKFIEKIIPVENFLLVGESYGGYLSRGILSKMSERIDGLLLVCPMIVADPAKRAIAQKNIVLKDEKFLSTLPSEEKEGFCELAVIANEYTYNRFKEEIKPGLSVSNTRFIERLHKNYSLTMDVNGKKYEKPVLLLAGRQDVSVGYQDLVEIIEGYPRATLAILDMAGHNLQIEQPELFQSLVREWVIRTMCIDATNACSNS</sequence>
<dbReference type="InterPro" id="IPR050266">
    <property type="entry name" value="AB_hydrolase_sf"/>
</dbReference>
<dbReference type="EMBL" id="NUBY01000202">
    <property type="protein sequence ID" value="PEP95262.1"/>
    <property type="molecule type" value="Genomic_DNA"/>
</dbReference>
<dbReference type="PANTHER" id="PTHR43798">
    <property type="entry name" value="MONOACYLGLYCEROL LIPASE"/>
    <property type="match status" value="1"/>
</dbReference>
<dbReference type="Proteomes" id="UP000220841">
    <property type="component" value="Unassembled WGS sequence"/>
</dbReference>
<accession>A0A2A8H8P4</accession>
<dbReference type="RefSeq" id="WP_098227493.1">
    <property type="nucleotide sequence ID" value="NZ_NUBY01000202.1"/>
</dbReference>